<evidence type="ECO:0000313" key="1">
    <source>
        <dbReference type="EMBL" id="KYC43449.1"/>
    </source>
</evidence>
<accession>A0A139XFK3</accession>
<dbReference type="InterPro" id="IPR038475">
    <property type="entry name" value="RecG_C_sf"/>
</dbReference>
<reference evidence="1 2" key="1">
    <citation type="journal article" date="2013" name="Genome Biol. Evol.">
        <title>Genomes of Stigonematalean cyanobacteria (subsection V) and the evolution of oxygenic photosynthesis from prokaryotes to plastids.</title>
        <authorList>
            <person name="Dagan T."/>
            <person name="Roettger M."/>
            <person name="Stucken K."/>
            <person name="Landan G."/>
            <person name="Koch R."/>
            <person name="Major P."/>
            <person name="Gould S.B."/>
            <person name="Goremykin V.V."/>
            <person name="Rippka R."/>
            <person name="Tandeau de Marsac N."/>
            <person name="Gugger M."/>
            <person name="Lockhart P.J."/>
            <person name="Allen J.F."/>
            <person name="Brune I."/>
            <person name="Maus I."/>
            <person name="Puhler A."/>
            <person name="Martin W.F."/>
        </authorList>
    </citation>
    <scope>NUCLEOTIDE SEQUENCE [LARGE SCALE GENOMIC DNA]</scope>
    <source>
        <strain evidence="1 2">PCC 7110</strain>
    </source>
</reference>
<dbReference type="PANTHER" id="PTHR30595">
    <property type="entry name" value="GLPR-RELATED TRANSCRIPTIONAL REPRESSOR"/>
    <property type="match status" value="1"/>
</dbReference>
<dbReference type="RefSeq" id="WP_066612838.1">
    <property type="nucleotide sequence ID" value="NZ_KQ976354.1"/>
</dbReference>
<dbReference type="EMBL" id="ANNX02000015">
    <property type="protein sequence ID" value="KYC43449.1"/>
    <property type="molecule type" value="Genomic_DNA"/>
</dbReference>
<proteinExistence type="predicted"/>
<sequence>MGAVHVRWEDYGIVISNPGGFVEGVTLDNLLVVEPRPRNPFLADAIKRIGLAERTGRGVDLIYQGLLRYGRPAPDYRRSDAHSVIVRLPGGEADLPLLRVVIEEENRRQSQLPVESLIALAQLRHERRIDTTTLNTARLREIKGKTVSNVFAY</sequence>
<evidence type="ECO:0000313" key="2">
    <source>
        <dbReference type="Proteomes" id="UP000076925"/>
    </source>
</evidence>
<dbReference type="Pfam" id="PF13749">
    <property type="entry name" value="HATPase_c_4"/>
    <property type="match status" value="1"/>
</dbReference>
<comment type="caution">
    <text evidence="1">The sequence shown here is derived from an EMBL/GenBank/DDBJ whole genome shotgun (WGS) entry which is preliminary data.</text>
</comment>
<dbReference type="Proteomes" id="UP000076925">
    <property type="component" value="Unassembled WGS sequence"/>
</dbReference>
<name>A0A139XFK3_9CYAN</name>
<dbReference type="PANTHER" id="PTHR30595:SF6">
    <property type="entry name" value="SCHLAFEN ALBA-2 DOMAIN-CONTAINING PROTEIN"/>
    <property type="match status" value="1"/>
</dbReference>
<gene>
    <name evidence="1" type="ORF">WA1_11490</name>
</gene>
<dbReference type="Gene3D" id="3.30.565.60">
    <property type="match status" value="1"/>
</dbReference>
<keyword evidence="2" id="KW-1185">Reference proteome</keyword>
<dbReference type="STRING" id="128403.WA1_11490"/>
<dbReference type="AlphaFoldDB" id="A0A139XFK3"/>
<organism evidence="1 2">
    <name type="scientific">Scytonema hofmannii PCC 7110</name>
    <dbReference type="NCBI Taxonomy" id="128403"/>
    <lineage>
        <taxon>Bacteria</taxon>
        <taxon>Bacillati</taxon>
        <taxon>Cyanobacteriota</taxon>
        <taxon>Cyanophyceae</taxon>
        <taxon>Nostocales</taxon>
        <taxon>Scytonemataceae</taxon>
        <taxon>Scytonema</taxon>
    </lineage>
</organism>
<protein>
    <submittedName>
        <fullName evidence="1">Uncharacterized protein</fullName>
    </submittedName>
</protein>